<gene>
    <name evidence="1" type="ORF">OPKNFCMD_1312</name>
</gene>
<comment type="caution">
    <text evidence="1">The sequence shown here is derived from an EMBL/GenBank/DDBJ whole genome shotgun (WGS) entry which is preliminary data.</text>
</comment>
<reference evidence="1" key="1">
    <citation type="journal article" date="2021" name="Front. Microbiol.">
        <title>Comprehensive Comparative Genomics and Phenotyping of Methylobacterium Species.</title>
        <authorList>
            <person name="Alessa O."/>
            <person name="Ogura Y."/>
            <person name="Fujitani Y."/>
            <person name="Takami H."/>
            <person name="Hayashi T."/>
            <person name="Sahin N."/>
            <person name="Tani A."/>
        </authorList>
    </citation>
    <scope>NUCLEOTIDE SEQUENCE</scope>
    <source>
        <strain evidence="1">KCTC 52305</strain>
    </source>
</reference>
<keyword evidence="2" id="KW-1185">Reference proteome</keyword>
<dbReference type="Proteomes" id="UP001055167">
    <property type="component" value="Unassembled WGS sequence"/>
</dbReference>
<name>A0ABQ4QV68_9HYPH</name>
<dbReference type="EMBL" id="BPQH01000003">
    <property type="protein sequence ID" value="GJD48589.1"/>
    <property type="molecule type" value="Genomic_DNA"/>
</dbReference>
<accession>A0ABQ4QV68</accession>
<organism evidence="1 2">
    <name type="scientific">Methylobacterium crusticola</name>
    <dbReference type="NCBI Taxonomy" id="1697972"/>
    <lineage>
        <taxon>Bacteria</taxon>
        <taxon>Pseudomonadati</taxon>
        <taxon>Pseudomonadota</taxon>
        <taxon>Alphaproteobacteria</taxon>
        <taxon>Hyphomicrobiales</taxon>
        <taxon>Methylobacteriaceae</taxon>
        <taxon>Methylobacterium</taxon>
    </lineage>
</organism>
<sequence length="244" mass="26328">MTAIAILVEPEVVLIASDGAACEPRTFRLTQAASQVLLCPEWSCVLAARGAGWAAAAAVKRRAQLANIASFDALIAGSGPLARAAEDDLARTHHEPSLGLSLLLAGWSDDRQRMELYVIRTRAPAGRPMPGDDGRAARLPNLVLVPSPTDAAAALVGLELFTGQMQFDMGNPAEYLQRVIAAARFSGRGTPDEPCTVGCFIQVTQLQRNSAHTMITHRWNDRIGEPMQPFREMTVPAFMVRRDA</sequence>
<reference evidence="1" key="2">
    <citation type="submission" date="2021-08" db="EMBL/GenBank/DDBJ databases">
        <authorList>
            <person name="Tani A."/>
            <person name="Ola A."/>
            <person name="Ogura Y."/>
            <person name="Katsura K."/>
            <person name="Hayashi T."/>
        </authorList>
    </citation>
    <scope>NUCLEOTIDE SEQUENCE</scope>
    <source>
        <strain evidence="1">KCTC 52305</strain>
    </source>
</reference>
<evidence type="ECO:0000313" key="2">
    <source>
        <dbReference type="Proteomes" id="UP001055167"/>
    </source>
</evidence>
<protein>
    <submittedName>
        <fullName evidence="1">Uncharacterized protein</fullName>
    </submittedName>
</protein>
<proteinExistence type="predicted"/>
<evidence type="ECO:0000313" key="1">
    <source>
        <dbReference type="EMBL" id="GJD48589.1"/>
    </source>
</evidence>
<dbReference type="RefSeq" id="WP_128562747.1">
    <property type="nucleotide sequence ID" value="NZ_BPQH01000003.1"/>
</dbReference>